<name>A0A835PIK1_VANPL</name>
<organism evidence="2 3">
    <name type="scientific">Vanilla planifolia</name>
    <name type="common">Vanilla</name>
    <dbReference type="NCBI Taxonomy" id="51239"/>
    <lineage>
        <taxon>Eukaryota</taxon>
        <taxon>Viridiplantae</taxon>
        <taxon>Streptophyta</taxon>
        <taxon>Embryophyta</taxon>
        <taxon>Tracheophyta</taxon>
        <taxon>Spermatophyta</taxon>
        <taxon>Magnoliopsida</taxon>
        <taxon>Liliopsida</taxon>
        <taxon>Asparagales</taxon>
        <taxon>Orchidaceae</taxon>
        <taxon>Vanilloideae</taxon>
        <taxon>Vanilleae</taxon>
        <taxon>Vanilla</taxon>
    </lineage>
</organism>
<evidence type="ECO:0000313" key="2">
    <source>
        <dbReference type="EMBL" id="KAG0454520.1"/>
    </source>
</evidence>
<dbReference type="FunFam" id="2.60.40.640:FF:000023">
    <property type="entry name" value="Vacuolar protein sorting-associated protein 26"/>
    <property type="match status" value="1"/>
</dbReference>
<comment type="caution">
    <text evidence="2">The sequence shown here is derived from an EMBL/GenBank/DDBJ whole genome shotgun (WGS) entry which is preliminary data.</text>
</comment>
<dbReference type="Proteomes" id="UP000636800">
    <property type="component" value="Chromosome 13"/>
</dbReference>
<dbReference type="PANTHER" id="PTHR12233">
    <property type="entry name" value="VACUOLAR PROTEIN SORTING 26 RELATED"/>
    <property type="match status" value="1"/>
</dbReference>
<dbReference type="AlphaFoldDB" id="A0A835PIK1"/>
<dbReference type="Gene3D" id="2.60.40.640">
    <property type="match status" value="2"/>
</dbReference>
<keyword evidence="3" id="KW-1185">Reference proteome</keyword>
<dbReference type="InterPro" id="IPR014756">
    <property type="entry name" value="Ig_E-set"/>
</dbReference>
<dbReference type="Pfam" id="PF03643">
    <property type="entry name" value="Vps26"/>
    <property type="match status" value="1"/>
</dbReference>
<gene>
    <name evidence="2" type="ORF">HPP92_023812</name>
</gene>
<dbReference type="InterPro" id="IPR014752">
    <property type="entry name" value="Arrestin-like_C"/>
</dbReference>
<dbReference type="SUPFAM" id="SSF81296">
    <property type="entry name" value="E set domains"/>
    <property type="match status" value="1"/>
</dbReference>
<accession>A0A835PIK1</accession>
<evidence type="ECO:0000256" key="1">
    <source>
        <dbReference type="ARBA" id="ARBA00009100"/>
    </source>
</evidence>
<proteinExistence type="inferred from homology"/>
<dbReference type="GO" id="GO:0006886">
    <property type="term" value="P:intracellular protein transport"/>
    <property type="evidence" value="ECO:0007669"/>
    <property type="project" value="InterPro"/>
</dbReference>
<sequence>MVIEIKFSRSNRTYRVGELVEGKIVMTLTSPVSYQKILLSLNGAVHLQVGGGLTGVIESLYSVVKPISIVKKSIELVALPGKLVPGRTEISFSFYLSSEEKNNCMFYETFHGGNISIQYLVTADITRGYLHKPLSATLELIVEIAKASLLQVPVSPELVSFCITQDTQKHQLLPELVSGRFQVTGNISTQCYISDPISGELTVQASAVPISSIDIILLRIESVHAGERIISDTSVIQSTQIADGDICRSMTLPIYVILPRLLVCPTILSGLFSIEFQVSIVITFQSELSKLYPKSDFRTLRPWLASLVLPLRIFRMT</sequence>
<reference evidence="2 3" key="1">
    <citation type="journal article" date="2020" name="Nat. Food">
        <title>A phased Vanilla planifolia genome enables genetic improvement of flavour and production.</title>
        <authorList>
            <person name="Hasing T."/>
            <person name="Tang H."/>
            <person name="Brym M."/>
            <person name="Khazi F."/>
            <person name="Huang T."/>
            <person name="Chambers A.H."/>
        </authorList>
    </citation>
    <scope>NUCLEOTIDE SEQUENCE [LARGE SCALE GENOMIC DNA]</scope>
    <source>
        <tissue evidence="2">Leaf</tissue>
    </source>
</reference>
<dbReference type="EMBL" id="JADCNL010000013">
    <property type="protein sequence ID" value="KAG0454520.1"/>
    <property type="molecule type" value="Genomic_DNA"/>
</dbReference>
<protein>
    <recommendedName>
        <fullName evidence="4">Down syndrome critical region protein 3</fullName>
    </recommendedName>
</protein>
<dbReference type="InterPro" id="IPR028934">
    <property type="entry name" value="Vps26-related"/>
</dbReference>
<comment type="similarity">
    <text evidence="1">Belongs to the VPS26 family.</text>
</comment>
<evidence type="ECO:0008006" key="4">
    <source>
        <dbReference type="Google" id="ProtNLM"/>
    </source>
</evidence>
<evidence type="ECO:0000313" key="3">
    <source>
        <dbReference type="Proteomes" id="UP000636800"/>
    </source>
</evidence>
<dbReference type="OrthoDB" id="550424at2759"/>